<proteinExistence type="predicted"/>
<dbReference type="Proteomes" id="UP000054270">
    <property type="component" value="Unassembled WGS sequence"/>
</dbReference>
<dbReference type="OMA" id="PEHANGK"/>
<dbReference type="InterPro" id="IPR041078">
    <property type="entry name" value="Plavaka"/>
</dbReference>
<dbReference type="AlphaFoldDB" id="A0A0D2PCK5"/>
<feature type="non-terminal residue" evidence="2">
    <location>
        <position position="1"/>
    </location>
</feature>
<feature type="compositionally biased region" description="Basic and acidic residues" evidence="1">
    <location>
        <begin position="975"/>
        <end position="986"/>
    </location>
</feature>
<feature type="compositionally biased region" description="Polar residues" evidence="1">
    <location>
        <begin position="1007"/>
        <end position="1021"/>
    </location>
</feature>
<accession>A0A0D2PCK5</accession>
<dbReference type="EMBL" id="KN817528">
    <property type="protein sequence ID" value="KJA26291.1"/>
    <property type="molecule type" value="Genomic_DNA"/>
</dbReference>
<dbReference type="STRING" id="945553.A0A0D2PCK5"/>
<feature type="compositionally biased region" description="Low complexity" evidence="1">
    <location>
        <begin position="572"/>
        <end position="584"/>
    </location>
</feature>
<gene>
    <name evidence="2" type="ORF">HYPSUDRAFT_133110</name>
</gene>
<feature type="compositionally biased region" description="Acidic residues" evidence="1">
    <location>
        <begin position="1027"/>
        <end position="1037"/>
    </location>
</feature>
<evidence type="ECO:0000256" key="1">
    <source>
        <dbReference type="SAM" id="MobiDB-lite"/>
    </source>
</evidence>
<name>A0A0D2PCK5_HYPSF</name>
<evidence type="ECO:0000313" key="3">
    <source>
        <dbReference type="Proteomes" id="UP000054270"/>
    </source>
</evidence>
<reference evidence="3" key="1">
    <citation type="submission" date="2014-04" db="EMBL/GenBank/DDBJ databases">
        <title>Evolutionary Origins and Diversification of the Mycorrhizal Mutualists.</title>
        <authorList>
            <consortium name="DOE Joint Genome Institute"/>
            <consortium name="Mycorrhizal Genomics Consortium"/>
            <person name="Kohler A."/>
            <person name="Kuo A."/>
            <person name="Nagy L.G."/>
            <person name="Floudas D."/>
            <person name="Copeland A."/>
            <person name="Barry K.W."/>
            <person name="Cichocki N."/>
            <person name="Veneault-Fourrey C."/>
            <person name="LaButti K."/>
            <person name="Lindquist E.A."/>
            <person name="Lipzen A."/>
            <person name="Lundell T."/>
            <person name="Morin E."/>
            <person name="Murat C."/>
            <person name="Riley R."/>
            <person name="Ohm R."/>
            <person name="Sun H."/>
            <person name="Tunlid A."/>
            <person name="Henrissat B."/>
            <person name="Grigoriev I.V."/>
            <person name="Hibbett D.S."/>
            <person name="Martin F."/>
        </authorList>
    </citation>
    <scope>NUCLEOTIDE SEQUENCE [LARGE SCALE GENOMIC DNA]</scope>
    <source>
        <strain evidence="3">FD-334 SS-4</strain>
    </source>
</reference>
<keyword evidence="3" id="KW-1185">Reference proteome</keyword>
<protein>
    <submittedName>
        <fullName evidence="2">Uncharacterized protein</fullName>
    </submittedName>
</protein>
<feature type="region of interest" description="Disordered" evidence="1">
    <location>
        <begin position="560"/>
        <end position="599"/>
    </location>
</feature>
<feature type="region of interest" description="Disordered" evidence="1">
    <location>
        <begin position="940"/>
        <end position="1066"/>
    </location>
</feature>
<organism evidence="2 3">
    <name type="scientific">Hypholoma sublateritium (strain FD-334 SS-4)</name>
    <dbReference type="NCBI Taxonomy" id="945553"/>
    <lineage>
        <taxon>Eukaryota</taxon>
        <taxon>Fungi</taxon>
        <taxon>Dikarya</taxon>
        <taxon>Basidiomycota</taxon>
        <taxon>Agaricomycotina</taxon>
        <taxon>Agaricomycetes</taxon>
        <taxon>Agaricomycetidae</taxon>
        <taxon>Agaricales</taxon>
        <taxon>Agaricineae</taxon>
        <taxon>Strophariaceae</taxon>
        <taxon>Hypholoma</taxon>
    </lineage>
</organism>
<dbReference type="OrthoDB" id="2687259at2759"/>
<sequence>SQSLSLFQPYPNKNAFLLGEWYWNGGTQKTQDSFRKLMDIICSPSFNPADVRDISWDSLNNNLGASSGSEGIWLDEPDAGWTETTITLPIPFHRSTPNPGLGQYTFPPFRHRSIVDVLKEKMANPHDFKHFHLEPYELRWRRRDMSPTESTRVHGELYTSPVFLEAHEEIQAAIGVPGCTLPRVLIGLMFGSDSTHLTSFGTAALWPCYMYFGNESKYRRCKPSCRLCNHIAYFQKVPPELKDFVAAHSNEKGPSEALMAHLQREYIHAQWKELLDDDFLEAYEHGIVIECCDGKKRRFYLRIFAYSADYPEKVILSGIRNMGCCPCPRCLVPKNDTDQLGTKHDQHRRVTLARKDDLQYRVKVSSAHDIIYQQNRTVDSNFVEHLLKSESLVPTQNAFSEQLSSLGFDLFTVFLVDFMHEFELGVWKRVFIHLLRILQSIDGATSKLDSRFRAIPTFGRDTIRRFTNNVSELKKLGARDYENLLQCSMPVFEGLLPEPHNSNLLDILFTLAHWHAMAKLRQHTELSLHVLESITAQLGRLLRNFRDTTSEAFETKELKREVAARMRRSSKKPTSSTDTSPTQTALNPEKRNKGLNLNTYKNHSLGDYVEMIRRNGTIDSYSTEAMELEHRSPKSRYLRTSRKDFESQLSRIERRQARIRPELPGLDYHIGKTQNHALDIGSLARESGSLATKDFAKRLKEHLLPRILARLDVNVSNFEQGGPSLAETARDAVIIKDNRVFNHKLARFYYTTYDVRRSEDVINPRTSHCDVMLLADFNSENVDSSDSATPTDHPFLYARVIAIYHVNVVYVGPGMTGYEPSRFDFLHVRWFQIDKARGVSSAWEPFRLDLLSFPPTTAADAFSFVDPSLILRSCHLIPAFSLGKKDSAKAGHIIEPWNDCGWNGYYVNRFVDRDMVMRYHWGLGVGHTYSHGRDVLLQKDSTTSSTSEADGPDEEDPSGSSAPIQADNVSGDAGGSEKENELEINKRLHRGVSEPEDVDDAAGATNGHIQEVQSASDSNANARVVSDEADASGDSDSESGSSNSSDDREDFDNDEDLELYHTYNSK</sequence>
<dbReference type="Pfam" id="PF18759">
    <property type="entry name" value="Plavaka"/>
    <property type="match status" value="1"/>
</dbReference>
<feature type="compositionally biased region" description="Acidic residues" evidence="1">
    <location>
        <begin position="1047"/>
        <end position="1057"/>
    </location>
</feature>
<evidence type="ECO:0000313" key="2">
    <source>
        <dbReference type="EMBL" id="KJA26291.1"/>
    </source>
</evidence>